<gene>
    <name evidence="7" type="ORF">BB934_03425</name>
</gene>
<keyword evidence="2 5" id="KW-0812">Transmembrane</keyword>
<feature type="domain" description="ABC transmembrane type-1" evidence="6">
    <location>
        <begin position="17"/>
        <end position="290"/>
    </location>
</feature>
<dbReference type="GO" id="GO:0140359">
    <property type="term" value="F:ABC-type transporter activity"/>
    <property type="evidence" value="ECO:0007669"/>
    <property type="project" value="InterPro"/>
</dbReference>
<evidence type="ECO:0000256" key="2">
    <source>
        <dbReference type="ARBA" id="ARBA00022692"/>
    </source>
</evidence>
<evidence type="ECO:0000256" key="4">
    <source>
        <dbReference type="ARBA" id="ARBA00023136"/>
    </source>
</evidence>
<dbReference type="SUPFAM" id="SSF90123">
    <property type="entry name" value="ABC transporter transmembrane region"/>
    <property type="match status" value="1"/>
</dbReference>
<evidence type="ECO:0000256" key="1">
    <source>
        <dbReference type="ARBA" id="ARBA00004651"/>
    </source>
</evidence>
<feature type="transmembrane region" description="Helical" evidence="5">
    <location>
        <begin position="15"/>
        <end position="36"/>
    </location>
</feature>
<evidence type="ECO:0000313" key="7">
    <source>
        <dbReference type="EMBL" id="ANY77389.1"/>
    </source>
</evidence>
<evidence type="ECO:0000256" key="5">
    <source>
        <dbReference type="SAM" id="Phobius"/>
    </source>
</evidence>
<accession>A0A1B2EBR3</accession>
<feature type="transmembrane region" description="Helical" evidence="5">
    <location>
        <begin position="56"/>
        <end position="75"/>
    </location>
</feature>
<dbReference type="KEGG" id="moc:BB934_03425"/>
<dbReference type="EMBL" id="CP016616">
    <property type="protein sequence ID" value="ANY77389.1"/>
    <property type="molecule type" value="Genomic_DNA"/>
</dbReference>
<organism evidence="7">
    <name type="scientific">Microvirga ossetica</name>
    <dbReference type="NCBI Taxonomy" id="1882682"/>
    <lineage>
        <taxon>Bacteria</taxon>
        <taxon>Pseudomonadati</taxon>
        <taxon>Pseudomonadota</taxon>
        <taxon>Alphaproteobacteria</taxon>
        <taxon>Hyphomicrobiales</taxon>
        <taxon>Methylobacteriaceae</taxon>
        <taxon>Microvirga</taxon>
    </lineage>
</organism>
<name>A0A1B2EBR3_9HYPH</name>
<dbReference type="GO" id="GO:0005886">
    <property type="term" value="C:plasma membrane"/>
    <property type="evidence" value="ECO:0007669"/>
    <property type="project" value="UniProtKB-SubCell"/>
</dbReference>
<keyword evidence="3 5" id="KW-1133">Transmembrane helix</keyword>
<sequence length="303" mass="33023">MSQFYRLLWRQSKQAQLLLIGLSLAIAMLASVPLYFQQTLINGLAYGSISLHQVLALGAQYSAASLLAVALKLYLQYRSAMLGETIVRRIRGRLLANHTRKRDAGDPTRTADGTVVSMLTAEAESVGLFVGEAITTPLLEFGTLLSVLTFIAMSEPLLGAFIVAVAMPQAVIVIAVQGPVNTLVKKRMERLRTAADRAIDAADPWPEATILEVFDDVLNLRRRIHIRKLSSKAALNALAALGIVGILILGGWLVLRGQTDVGTVVAALTGMTRIDRPWKNLIKFYRSLSMVRVRYGMLADALA</sequence>
<reference evidence="7" key="1">
    <citation type="submission" date="2016-07" db="EMBL/GenBank/DDBJ databases">
        <title>Microvirga ossetica sp. nov. a new species of rhizobia isolated from root nodules of the legume species Vicia alpestris Steven originated from North Ossetia region in the Caucasus.</title>
        <authorList>
            <person name="Safronova V.I."/>
            <person name="Kuznetsova I.G."/>
            <person name="Sazanova A.L."/>
            <person name="Belimov A."/>
            <person name="Andronov E."/>
            <person name="Osledkin Y.S."/>
            <person name="Onishchuk O.P."/>
            <person name="Kurchak O.N."/>
            <person name="Shaposhnikov A.I."/>
            <person name="Willems A."/>
            <person name="Tikhonovich I.A."/>
        </authorList>
    </citation>
    <scope>NUCLEOTIDE SEQUENCE [LARGE SCALE GENOMIC DNA]</scope>
    <source>
        <strain evidence="7">V5/3M</strain>
    </source>
</reference>
<proteinExistence type="predicted"/>
<evidence type="ECO:0000259" key="6">
    <source>
        <dbReference type="PROSITE" id="PS50929"/>
    </source>
</evidence>
<dbReference type="PROSITE" id="PS50929">
    <property type="entry name" value="ABC_TM1F"/>
    <property type="match status" value="1"/>
</dbReference>
<dbReference type="Gene3D" id="1.20.1560.10">
    <property type="entry name" value="ABC transporter type 1, transmembrane domain"/>
    <property type="match status" value="1"/>
</dbReference>
<feature type="transmembrane region" description="Helical" evidence="5">
    <location>
        <begin position="157"/>
        <end position="180"/>
    </location>
</feature>
<protein>
    <recommendedName>
        <fullName evidence="6">ABC transmembrane type-1 domain-containing protein</fullName>
    </recommendedName>
</protein>
<comment type="subcellular location">
    <subcellularLocation>
        <location evidence="1">Cell membrane</location>
        <topology evidence="1">Multi-pass membrane protein</topology>
    </subcellularLocation>
</comment>
<evidence type="ECO:0000256" key="3">
    <source>
        <dbReference type="ARBA" id="ARBA00022989"/>
    </source>
</evidence>
<dbReference type="InterPro" id="IPR036640">
    <property type="entry name" value="ABC1_TM_sf"/>
</dbReference>
<keyword evidence="4 5" id="KW-0472">Membrane</keyword>
<dbReference type="GO" id="GO:0005524">
    <property type="term" value="F:ATP binding"/>
    <property type="evidence" value="ECO:0007669"/>
    <property type="project" value="InterPro"/>
</dbReference>
<feature type="transmembrane region" description="Helical" evidence="5">
    <location>
        <begin position="233"/>
        <end position="255"/>
    </location>
</feature>
<dbReference type="InterPro" id="IPR011527">
    <property type="entry name" value="ABC1_TM_dom"/>
</dbReference>
<dbReference type="Pfam" id="PF00664">
    <property type="entry name" value="ABC_membrane"/>
    <property type="match status" value="1"/>
</dbReference>
<feature type="transmembrane region" description="Helical" evidence="5">
    <location>
        <begin position="126"/>
        <end position="151"/>
    </location>
</feature>
<dbReference type="AlphaFoldDB" id="A0A1B2EBR3"/>